<dbReference type="AlphaFoldDB" id="A0AAJ5X0D0"/>
<protein>
    <submittedName>
        <fullName evidence="7">O-antigen ligase family protein</fullName>
    </submittedName>
</protein>
<feature type="transmembrane region" description="Helical" evidence="5">
    <location>
        <begin position="222"/>
        <end position="245"/>
    </location>
</feature>
<evidence type="ECO:0000313" key="7">
    <source>
        <dbReference type="EMBL" id="WEK39852.1"/>
    </source>
</evidence>
<keyword evidence="2 5" id="KW-0812">Transmembrane</keyword>
<gene>
    <name evidence="7" type="ORF">P0Y50_15155</name>
</gene>
<reference evidence="7" key="1">
    <citation type="submission" date="2023-03" db="EMBL/GenBank/DDBJ databases">
        <title>Andean soil-derived lignocellulolytic bacterial consortium as a source of novel taxa and putative plastic-active enzymes.</title>
        <authorList>
            <person name="Diaz-Garcia L."/>
            <person name="Chuvochina M."/>
            <person name="Feuerriegel G."/>
            <person name="Bunk B."/>
            <person name="Sproer C."/>
            <person name="Streit W.R."/>
            <person name="Rodriguez L.M."/>
            <person name="Overmann J."/>
            <person name="Jimenez D.J."/>
        </authorList>
    </citation>
    <scope>NUCLEOTIDE SEQUENCE</scope>
    <source>
        <strain evidence="7">MAG 833</strain>
    </source>
</reference>
<feature type="transmembrane region" description="Helical" evidence="5">
    <location>
        <begin position="107"/>
        <end position="126"/>
    </location>
</feature>
<evidence type="ECO:0000313" key="8">
    <source>
        <dbReference type="Proteomes" id="UP001213664"/>
    </source>
</evidence>
<feature type="transmembrane region" description="Helical" evidence="5">
    <location>
        <begin position="376"/>
        <end position="405"/>
    </location>
</feature>
<evidence type="ECO:0000256" key="1">
    <source>
        <dbReference type="ARBA" id="ARBA00004141"/>
    </source>
</evidence>
<evidence type="ECO:0000256" key="5">
    <source>
        <dbReference type="SAM" id="Phobius"/>
    </source>
</evidence>
<dbReference type="GO" id="GO:0016874">
    <property type="term" value="F:ligase activity"/>
    <property type="evidence" value="ECO:0007669"/>
    <property type="project" value="UniProtKB-KW"/>
</dbReference>
<feature type="transmembrane region" description="Helical" evidence="5">
    <location>
        <begin position="257"/>
        <end position="276"/>
    </location>
</feature>
<evidence type="ECO:0000256" key="4">
    <source>
        <dbReference type="ARBA" id="ARBA00023136"/>
    </source>
</evidence>
<evidence type="ECO:0000256" key="3">
    <source>
        <dbReference type="ARBA" id="ARBA00022989"/>
    </source>
</evidence>
<evidence type="ECO:0000259" key="6">
    <source>
        <dbReference type="Pfam" id="PF04932"/>
    </source>
</evidence>
<feature type="transmembrane region" description="Helical" evidence="5">
    <location>
        <begin position="76"/>
        <end position="95"/>
    </location>
</feature>
<dbReference type="PANTHER" id="PTHR37422:SF13">
    <property type="entry name" value="LIPOPOLYSACCHARIDE BIOSYNTHESIS PROTEIN PA4999-RELATED"/>
    <property type="match status" value="1"/>
</dbReference>
<accession>A0AAJ5X0D0</accession>
<name>A0AAJ5X0D0_9CAUL</name>
<keyword evidence="7" id="KW-0436">Ligase</keyword>
<dbReference type="EMBL" id="CP119326">
    <property type="protein sequence ID" value="WEK39852.1"/>
    <property type="molecule type" value="Genomic_DNA"/>
</dbReference>
<evidence type="ECO:0000256" key="2">
    <source>
        <dbReference type="ARBA" id="ARBA00022692"/>
    </source>
</evidence>
<comment type="subcellular location">
    <subcellularLocation>
        <location evidence="1">Membrane</location>
        <topology evidence="1">Multi-pass membrane protein</topology>
    </subcellularLocation>
</comment>
<feature type="domain" description="O-antigen ligase-related" evidence="6">
    <location>
        <begin position="220"/>
        <end position="327"/>
    </location>
</feature>
<dbReference type="PANTHER" id="PTHR37422">
    <property type="entry name" value="TEICHURONIC ACID BIOSYNTHESIS PROTEIN TUAE"/>
    <property type="match status" value="1"/>
</dbReference>
<dbReference type="GO" id="GO:0016020">
    <property type="term" value="C:membrane"/>
    <property type="evidence" value="ECO:0007669"/>
    <property type="project" value="UniProtKB-SubCell"/>
</dbReference>
<dbReference type="Proteomes" id="UP001213664">
    <property type="component" value="Chromosome"/>
</dbReference>
<organism evidence="7 8">
    <name type="scientific">Candidatus Brevundimonas colombiensis</name>
    <dbReference type="NCBI Taxonomy" id="3121376"/>
    <lineage>
        <taxon>Bacteria</taxon>
        <taxon>Pseudomonadati</taxon>
        <taxon>Pseudomonadota</taxon>
        <taxon>Alphaproteobacteria</taxon>
        <taxon>Caulobacterales</taxon>
        <taxon>Caulobacteraceae</taxon>
        <taxon>Brevundimonas</taxon>
    </lineage>
</organism>
<feature type="transmembrane region" description="Helical" evidence="5">
    <location>
        <begin position="342"/>
        <end position="364"/>
    </location>
</feature>
<sequence length="411" mass="42801">MHGAVAAGQPRRLRWSQVRAAYGRTCLVLLGLGATAPLFLTPGHLSGPRLGDLALLIALPMTLVEFRRMTPTLRAVGWGAAFFLTVTMLAQQSAVGASFDAGDAAFWFRWIAASLVAPPIAALIARNEASRRLFFAAVLAGAAVHVATSGLSLLVGREALQAVGLASPRAVVTTVAAQVRITTLAEHPNAAMAMIGLAIPAGIALARGRWTRGVATWAGAGLVLAGFAGTLSRAGLAAAGVAWLARIAVGWRWRERFNVAASVLALCVVAAGVLMLQGGADLDDMRFAERFDRAALADNLAGRVETWRRTLDQAADRPGGVGWTTAQDMGADRALSVSHNGYLFMARTVGAAAAVGLLALHLASAARMDAFTPLSAYLLVAMFAEDLTQGAGFVFLSCLIAALAWRSATPP</sequence>
<dbReference type="InterPro" id="IPR007016">
    <property type="entry name" value="O-antigen_ligase-rel_domated"/>
</dbReference>
<feature type="transmembrane region" description="Helical" evidence="5">
    <location>
        <begin position="46"/>
        <end position="64"/>
    </location>
</feature>
<keyword evidence="4 5" id="KW-0472">Membrane</keyword>
<feature type="transmembrane region" description="Helical" evidence="5">
    <location>
        <begin position="21"/>
        <end position="40"/>
    </location>
</feature>
<dbReference type="InterPro" id="IPR051533">
    <property type="entry name" value="WaaL-like"/>
</dbReference>
<keyword evidence="3 5" id="KW-1133">Transmembrane helix</keyword>
<proteinExistence type="predicted"/>
<dbReference type="Pfam" id="PF04932">
    <property type="entry name" value="Wzy_C"/>
    <property type="match status" value="1"/>
</dbReference>
<feature type="transmembrane region" description="Helical" evidence="5">
    <location>
        <begin position="133"/>
        <end position="153"/>
    </location>
</feature>